<dbReference type="Pfam" id="PF00005">
    <property type="entry name" value="ABC_tran"/>
    <property type="match status" value="1"/>
</dbReference>
<comment type="caution">
    <text evidence="6">The sequence shown here is derived from an EMBL/GenBank/DDBJ whole genome shotgun (WGS) entry which is preliminary data.</text>
</comment>
<evidence type="ECO:0000256" key="3">
    <source>
        <dbReference type="ARBA" id="ARBA00022840"/>
    </source>
</evidence>
<dbReference type="Gene3D" id="3.40.50.300">
    <property type="entry name" value="P-loop containing nucleotide triphosphate hydrolases"/>
    <property type="match status" value="1"/>
</dbReference>
<dbReference type="SUPFAM" id="SSF52540">
    <property type="entry name" value="P-loop containing nucleoside triphosphate hydrolases"/>
    <property type="match status" value="1"/>
</dbReference>
<evidence type="ECO:0000313" key="7">
    <source>
        <dbReference type="Proteomes" id="UP000269289"/>
    </source>
</evidence>
<keyword evidence="7" id="KW-1185">Reference proteome</keyword>
<evidence type="ECO:0000313" key="6">
    <source>
        <dbReference type="EMBL" id="RMI14067.1"/>
    </source>
</evidence>
<dbReference type="GO" id="GO:0005524">
    <property type="term" value="F:ATP binding"/>
    <property type="evidence" value="ECO:0007669"/>
    <property type="project" value="UniProtKB-KW"/>
</dbReference>
<feature type="region of interest" description="Disordered" evidence="4">
    <location>
        <begin position="1"/>
        <end position="37"/>
    </location>
</feature>
<proteinExistence type="predicted"/>
<evidence type="ECO:0000256" key="2">
    <source>
        <dbReference type="ARBA" id="ARBA00022741"/>
    </source>
</evidence>
<feature type="compositionally biased region" description="Basic residues" evidence="4">
    <location>
        <begin position="7"/>
        <end position="27"/>
    </location>
</feature>
<protein>
    <submittedName>
        <fullName evidence="6">ABC transporter ATP-binding protein</fullName>
    </submittedName>
</protein>
<gene>
    <name evidence="6" type="ORF">EBM89_01720</name>
</gene>
<reference evidence="6 7" key="1">
    <citation type="submission" date="2018-10" db="EMBL/GenBank/DDBJ databases">
        <title>Isolation, diversity and antifungal activity of actinobacteria from wheat.</title>
        <authorList>
            <person name="Han C."/>
        </authorList>
    </citation>
    <scope>NUCLEOTIDE SEQUENCE [LARGE SCALE GENOMIC DNA]</scope>
    <source>
        <strain evidence="6 7">NEAU-YY56</strain>
    </source>
</reference>
<dbReference type="PANTHER" id="PTHR42939">
    <property type="entry name" value="ABC TRANSPORTER ATP-BINDING PROTEIN ALBC-RELATED"/>
    <property type="match status" value="1"/>
</dbReference>
<dbReference type="InterPro" id="IPR003593">
    <property type="entry name" value="AAA+_ATPase"/>
</dbReference>
<dbReference type="GO" id="GO:0016887">
    <property type="term" value="F:ATP hydrolysis activity"/>
    <property type="evidence" value="ECO:0007669"/>
    <property type="project" value="InterPro"/>
</dbReference>
<sequence length="265" mass="29795">MREGSRHERHAHGPGVQRHRRRSRRPGRPGPEVTPVPDLGLLEISDLRVRLGRRQVLRGVDLTIPARGQIVGLFGPNGAGKTTLMRCLVGLLERYQGRIDLPGGGVSYMPDYPYLYPFLTIEQCEALFRSRYEDFSPEVARELFDTLGLDRSRRVGELSKGMSEQAHVALTFARRVPLYVLDEPLAAVDPYTRGLLVDLVRRLRPPDSVTIISTHIIQEVGELFDEVAMLLDGQVLRHDQVADLPAGTELEDVYKQEVAARWATT</sequence>
<keyword evidence="1" id="KW-0813">Transport</keyword>
<evidence type="ECO:0000256" key="4">
    <source>
        <dbReference type="SAM" id="MobiDB-lite"/>
    </source>
</evidence>
<dbReference type="PANTHER" id="PTHR42939:SF1">
    <property type="entry name" value="ABC TRANSPORTER ATP-BINDING PROTEIN ALBC-RELATED"/>
    <property type="match status" value="1"/>
</dbReference>
<feature type="domain" description="ABC transporter" evidence="5">
    <location>
        <begin position="42"/>
        <end position="257"/>
    </location>
</feature>
<dbReference type="AlphaFoldDB" id="A0A3M2JJ39"/>
<organism evidence="6 7">
    <name type="scientific">Cellulomonas triticagri</name>
    <dbReference type="NCBI Taxonomy" id="2483352"/>
    <lineage>
        <taxon>Bacteria</taxon>
        <taxon>Bacillati</taxon>
        <taxon>Actinomycetota</taxon>
        <taxon>Actinomycetes</taxon>
        <taxon>Micrococcales</taxon>
        <taxon>Cellulomonadaceae</taxon>
        <taxon>Cellulomonas</taxon>
    </lineage>
</organism>
<dbReference type="CDD" id="cd03230">
    <property type="entry name" value="ABC_DR_subfamily_A"/>
    <property type="match status" value="1"/>
</dbReference>
<evidence type="ECO:0000259" key="5">
    <source>
        <dbReference type="PROSITE" id="PS50893"/>
    </source>
</evidence>
<dbReference type="InterPro" id="IPR027417">
    <property type="entry name" value="P-loop_NTPase"/>
</dbReference>
<keyword evidence="3 6" id="KW-0067">ATP-binding</keyword>
<dbReference type="EMBL" id="RFFI01000005">
    <property type="protein sequence ID" value="RMI14067.1"/>
    <property type="molecule type" value="Genomic_DNA"/>
</dbReference>
<name>A0A3M2JJ39_9CELL</name>
<evidence type="ECO:0000256" key="1">
    <source>
        <dbReference type="ARBA" id="ARBA00022448"/>
    </source>
</evidence>
<dbReference type="Proteomes" id="UP000269289">
    <property type="component" value="Unassembled WGS sequence"/>
</dbReference>
<dbReference type="InterPro" id="IPR003439">
    <property type="entry name" value="ABC_transporter-like_ATP-bd"/>
</dbReference>
<dbReference type="PROSITE" id="PS50893">
    <property type="entry name" value="ABC_TRANSPORTER_2"/>
    <property type="match status" value="1"/>
</dbReference>
<dbReference type="InterPro" id="IPR051782">
    <property type="entry name" value="ABC_Transporter_VariousFunc"/>
</dbReference>
<dbReference type="SMART" id="SM00382">
    <property type="entry name" value="AAA"/>
    <property type="match status" value="1"/>
</dbReference>
<accession>A0A3M2JJ39</accession>
<keyword evidence="2" id="KW-0547">Nucleotide-binding</keyword>